<dbReference type="RefSeq" id="WP_377918476.1">
    <property type="nucleotide sequence ID" value="NZ_JBHRZT010000072.1"/>
</dbReference>
<name>A0ABV8B705_9BACI</name>
<proteinExistence type="predicted"/>
<comment type="caution">
    <text evidence="1">The sequence shown here is derived from an EMBL/GenBank/DDBJ whole genome shotgun (WGS) entry which is preliminary data.</text>
</comment>
<keyword evidence="2" id="KW-1185">Reference proteome</keyword>
<reference evidence="2" key="1">
    <citation type="journal article" date="2019" name="Int. J. Syst. Evol. Microbiol.">
        <title>The Global Catalogue of Microorganisms (GCM) 10K type strain sequencing project: providing services to taxonomists for standard genome sequencing and annotation.</title>
        <authorList>
            <consortium name="The Broad Institute Genomics Platform"/>
            <consortium name="The Broad Institute Genome Sequencing Center for Infectious Disease"/>
            <person name="Wu L."/>
            <person name="Ma J."/>
        </authorList>
    </citation>
    <scope>NUCLEOTIDE SEQUENCE [LARGE SCALE GENOMIC DNA]</scope>
    <source>
        <strain evidence="2">CCUG 61889</strain>
    </source>
</reference>
<dbReference type="SUPFAM" id="SSF53067">
    <property type="entry name" value="Actin-like ATPase domain"/>
    <property type="match status" value="2"/>
</dbReference>
<evidence type="ECO:0000313" key="2">
    <source>
        <dbReference type="Proteomes" id="UP001595752"/>
    </source>
</evidence>
<dbReference type="EMBL" id="JBHRZT010000072">
    <property type="protein sequence ID" value="MFC3886108.1"/>
    <property type="molecule type" value="Genomic_DNA"/>
</dbReference>
<dbReference type="Proteomes" id="UP001595752">
    <property type="component" value="Unassembled WGS sequence"/>
</dbReference>
<protein>
    <submittedName>
        <fullName evidence="1">Ethanolamine ammonia-lyase reactivating factor EutA</fullName>
    </submittedName>
</protein>
<dbReference type="InterPro" id="IPR043129">
    <property type="entry name" value="ATPase_NBD"/>
</dbReference>
<gene>
    <name evidence="1" type="ORF">ACFOU2_22540</name>
</gene>
<evidence type="ECO:0000313" key="1">
    <source>
        <dbReference type="EMBL" id="MFC3886108.1"/>
    </source>
</evidence>
<sequence>MEEEWITSVGIDIGTSTSKFIVSRLKLSRVSSHFALPRFQITERMIYYTSSIIPTPLQERDDIDMASLSKWLEFEYRQANIDLNDVQTGAVIITGETALKRNAEKILHYLAERSGDFVVGIAGASLEGVLAGKGSGAYERSLQIAGAVANIDIGGGTANAVIFERGKTVGTITFRIGGRLIEIDSYGEIQFISPSIVPWLEEKGYRVQQHQTITFDFLKEILSHLCKDMLDCLSGKVSIRETVSIVHSTTLESIPYIQELMISGGVGELLNVKEPSDFKASSIYQDIGPVLAHELKKAMDQYPFTHILAEQTSRATVIGAGMQSTEISGSTIHIHDGFLPIRNVPVVNWNPDEKILNDESLLMSSIGQRLATGKELFIGHDRIPFAVSIRGFTYCSYEALKRIAASLYKEYTQLFPKASALVVICEGDMAKALGQLLTMYSNGALNIVCVDQIQVEHGDYIDIGEPIHTSTMVPVVVKTLAFS</sequence>
<organism evidence="1 2">
    <name type="scientific">Bacillus songklensis</name>
    <dbReference type="NCBI Taxonomy" id="1069116"/>
    <lineage>
        <taxon>Bacteria</taxon>
        <taxon>Bacillati</taxon>
        <taxon>Bacillota</taxon>
        <taxon>Bacilli</taxon>
        <taxon>Bacillales</taxon>
        <taxon>Bacillaceae</taxon>
        <taxon>Bacillus</taxon>
    </lineage>
</organism>
<dbReference type="PIRSF" id="PIRSF012293">
    <property type="entry name" value="EutA"/>
    <property type="match status" value="1"/>
</dbReference>
<dbReference type="InterPro" id="IPR009377">
    <property type="entry name" value="EutA"/>
</dbReference>
<accession>A0ABV8B705</accession>
<dbReference type="Pfam" id="PF06277">
    <property type="entry name" value="EutA"/>
    <property type="match status" value="1"/>
</dbReference>